<feature type="domain" description="Lipase-like C-terminal" evidence="6">
    <location>
        <begin position="6"/>
        <end position="123"/>
    </location>
</feature>
<organism evidence="7 8">
    <name type="scientific">Phytophthora oleae</name>
    <dbReference type="NCBI Taxonomy" id="2107226"/>
    <lineage>
        <taxon>Eukaryota</taxon>
        <taxon>Sar</taxon>
        <taxon>Stramenopiles</taxon>
        <taxon>Oomycota</taxon>
        <taxon>Peronosporomycetes</taxon>
        <taxon>Peronosporales</taxon>
        <taxon>Peronosporaceae</taxon>
        <taxon>Phytophthora</taxon>
    </lineage>
</organism>
<dbReference type="Gene3D" id="3.40.50.1820">
    <property type="entry name" value="alpha/beta hydrolase"/>
    <property type="match status" value="1"/>
</dbReference>
<reference evidence="7 8" key="1">
    <citation type="submission" date="2024-09" db="EMBL/GenBank/DDBJ databases">
        <title>Genome sequencing and assembly of Phytophthora oleae, isolate VK10A, causative agent of rot of olive drupes.</title>
        <authorList>
            <person name="Conti Taguali S."/>
            <person name="Riolo M."/>
            <person name="La Spada F."/>
            <person name="Cacciola S.O."/>
            <person name="Dionisio G."/>
        </authorList>
    </citation>
    <scope>NUCLEOTIDE SEQUENCE [LARGE SCALE GENOMIC DNA]</scope>
    <source>
        <strain evidence="7 8">VK10A</strain>
    </source>
</reference>
<evidence type="ECO:0000313" key="8">
    <source>
        <dbReference type="Proteomes" id="UP001632037"/>
    </source>
</evidence>
<keyword evidence="5" id="KW-0443">Lipid metabolism</keyword>
<dbReference type="PANTHER" id="PTHR34043:SF3">
    <property type="entry name" value="ALPHA_BETA-HYDROLASES SUPERFAMILY PROTEIN"/>
    <property type="match status" value="1"/>
</dbReference>
<dbReference type="GO" id="GO:0005576">
    <property type="term" value="C:extracellular region"/>
    <property type="evidence" value="ECO:0007669"/>
    <property type="project" value="UniProtKB-SubCell"/>
</dbReference>
<dbReference type="Pfam" id="PF24708">
    <property type="entry name" value="Lip_C"/>
    <property type="match status" value="1"/>
</dbReference>
<dbReference type="AlphaFoldDB" id="A0ABD3EXY0"/>
<dbReference type="EMBL" id="JBIMZQ010000047">
    <property type="protein sequence ID" value="KAL3659400.1"/>
    <property type="molecule type" value="Genomic_DNA"/>
</dbReference>
<sequence length="335" mass="38314">MQTTSKFPVVFVHGVFGFGKTRPMWNRWSPYWPEKVLNNLNDNHLILHVGPLSSNHDRACEAFYQLYGGRVDYGEQHSRETGHERYGATYSTPLHQNWNECNPIHLVGHSFGATIALELYQLLCQDFFKVGSDYRWVRSIVSIAGPLTGSTTAQLVGVNDGKMTRGSPIHFLYVAFVLWFKLYQAFPILKPACDVHWDQWRKLSLKEMLAVNGPVNESKDLGVYDAVPSRCIERNARLQHLDKQHLLTVVSSGKIAVPPIRDGMALALLLLVIYRHGAFRAWRVLFSKFRFVRSLIPLWLLYKLRGMNMVTLPVLGMFKWITHRHAKAQSPVLSA</sequence>
<gene>
    <name evidence="7" type="ORF">V7S43_015671</name>
</gene>
<comment type="caution">
    <text evidence="7">The sequence shown here is derived from an EMBL/GenBank/DDBJ whole genome shotgun (WGS) entry which is preliminary data.</text>
</comment>
<evidence type="ECO:0000256" key="5">
    <source>
        <dbReference type="ARBA" id="ARBA00023098"/>
    </source>
</evidence>
<dbReference type="GO" id="GO:0016787">
    <property type="term" value="F:hydrolase activity"/>
    <property type="evidence" value="ECO:0007669"/>
    <property type="project" value="UniProtKB-KW"/>
</dbReference>
<keyword evidence="4" id="KW-0378">Hydrolase</keyword>
<dbReference type="GO" id="GO:0006629">
    <property type="term" value="P:lipid metabolic process"/>
    <property type="evidence" value="ECO:0007669"/>
    <property type="project" value="UniProtKB-KW"/>
</dbReference>
<protein>
    <recommendedName>
        <fullName evidence="6">Lipase-like C-terminal domain-containing protein</fullName>
    </recommendedName>
</protein>
<keyword evidence="3" id="KW-0732">Signal</keyword>
<dbReference type="Proteomes" id="UP001632037">
    <property type="component" value="Unassembled WGS sequence"/>
</dbReference>
<dbReference type="InterPro" id="IPR056304">
    <property type="entry name" value="Lip-like_C"/>
</dbReference>
<dbReference type="SUPFAM" id="SSF53474">
    <property type="entry name" value="alpha/beta-Hydrolases"/>
    <property type="match status" value="1"/>
</dbReference>
<evidence type="ECO:0000256" key="3">
    <source>
        <dbReference type="ARBA" id="ARBA00022729"/>
    </source>
</evidence>
<keyword evidence="8" id="KW-1185">Reference proteome</keyword>
<accession>A0ABD3EXY0</accession>
<name>A0ABD3EXY0_9STRA</name>
<dbReference type="PANTHER" id="PTHR34043">
    <property type="entry name" value="ALPHA/BETA-HYDROLASES SUPERFAMILY PROTEIN"/>
    <property type="match status" value="1"/>
</dbReference>
<dbReference type="InterPro" id="IPR029058">
    <property type="entry name" value="AB_hydrolase_fold"/>
</dbReference>
<evidence type="ECO:0000256" key="1">
    <source>
        <dbReference type="ARBA" id="ARBA00004613"/>
    </source>
</evidence>
<evidence type="ECO:0000256" key="2">
    <source>
        <dbReference type="ARBA" id="ARBA00022525"/>
    </source>
</evidence>
<proteinExistence type="predicted"/>
<keyword evidence="2" id="KW-0964">Secreted</keyword>
<comment type="subcellular location">
    <subcellularLocation>
        <location evidence="1">Secreted</location>
    </subcellularLocation>
</comment>
<evidence type="ECO:0000259" key="6">
    <source>
        <dbReference type="Pfam" id="PF24708"/>
    </source>
</evidence>
<evidence type="ECO:0000256" key="4">
    <source>
        <dbReference type="ARBA" id="ARBA00022801"/>
    </source>
</evidence>
<evidence type="ECO:0000313" key="7">
    <source>
        <dbReference type="EMBL" id="KAL3659400.1"/>
    </source>
</evidence>